<evidence type="ECO:0000313" key="9">
    <source>
        <dbReference type="Proteomes" id="UP000273244"/>
    </source>
</evidence>
<feature type="region of interest" description="Disordered" evidence="5">
    <location>
        <begin position="1"/>
        <end position="38"/>
    </location>
</feature>
<feature type="compositionally biased region" description="Basic and acidic residues" evidence="5">
    <location>
        <begin position="699"/>
        <end position="713"/>
    </location>
</feature>
<feature type="transmembrane region" description="Helical" evidence="6">
    <location>
        <begin position="1044"/>
        <end position="1062"/>
    </location>
</feature>
<gene>
    <name evidence="8" type="ORF">D8837_01270</name>
</gene>
<dbReference type="Pfam" id="PF17966">
    <property type="entry name" value="Muc_B2"/>
    <property type="match status" value="2"/>
</dbReference>
<evidence type="ECO:0000259" key="7">
    <source>
        <dbReference type="PROSITE" id="PS50847"/>
    </source>
</evidence>
<keyword evidence="1" id="KW-0134">Cell wall</keyword>
<feature type="region of interest" description="Disordered" evidence="5">
    <location>
        <begin position="957"/>
        <end position="1039"/>
    </location>
</feature>
<keyword evidence="6" id="KW-0472">Membrane</keyword>
<name>A0A428ECV3_STRMT</name>
<proteinExistence type="predicted"/>
<reference evidence="8 9" key="1">
    <citation type="submission" date="2018-11" db="EMBL/GenBank/DDBJ databases">
        <title>Species Designations Belie Phenotypic and Genotypic Heterogeneity in Oral Streptococci.</title>
        <authorList>
            <person name="Velsko I."/>
        </authorList>
    </citation>
    <scope>NUCLEOTIDE SEQUENCE [LARGE SCALE GENOMIC DNA]</scope>
    <source>
        <strain evidence="8 9">BCC07</strain>
    </source>
</reference>
<dbReference type="NCBIfam" id="TIGR01167">
    <property type="entry name" value="LPXTG_anchor"/>
    <property type="match status" value="1"/>
</dbReference>
<dbReference type="InterPro" id="IPR049964">
    <property type="entry name" value="NanA_rpt"/>
</dbReference>
<feature type="domain" description="Gram-positive cocci surface proteins LPxTG" evidence="7">
    <location>
        <begin position="1035"/>
        <end position="1068"/>
    </location>
</feature>
<dbReference type="AlphaFoldDB" id="A0A428ECV3"/>
<evidence type="ECO:0000256" key="1">
    <source>
        <dbReference type="ARBA" id="ARBA00022512"/>
    </source>
</evidence>
<protein>
    <submittedName>
        <fullName evidence="8">MucBP domain protein</fullName>
    </submittedName>
</protein>
<feature type="compositionally biased region" description="Pro residues" evidence="5">
    <location>
        <begin position="964"/>
        <end position="987"/>
    </location>
</feature>
<dbReference type="Proteomes" id="UP000273244">
    <property type="component" value="Unassembled WGS sequence"/>
</dbReference>
<dbReference type="PROSITE" id="PS50847">
    <property type="entry name" value="GRAM_POS_ANCHORING"/>
    <property type="match status" value="1"/>
</dbReference>
<dbReference type="Pfam" id="PF00746">
    <property type="entry name" value="Gram_pos_anchor"/>
    <property type="match status" value="1"/>
</dbReference>
<keyword evidence="3" id="KW-0732">Signal</keyword>
<evidence type="ECO:0000313" key="8">
    <source>
        <dbReference type="EMBL" id="RSJ07891.1"/>
    </source>
</evidence>
<dbReference type="InterPro" id="IPR041495">
    <property type="entry name" value="Mub_B2"/>
</dbReference>
<sequence>MTTNGTWGVTVSDDKSQATLTKSGREVKEWEPSDETTTDTVTVAKKEIITPIRAYKVMGEEKPVVTHYYNLKITKEEAGEVTATKQGSVVIKYVTTDGKQLKSETDKDNVTLETKTIVSLYSGETKVNERTDVKTVEQNYDTTPKQYPTLVDADTGFTYEYVGLKQGSPAASGKVVEGTTEVVYEYRLVSEEEKTPSKSVATKTGSVDVKHVVINEDGTLKTLKETEVVKNNVPLEYEDTYVTYSKGVKVSERKETRAATKETYDITDKQYPTLKDEATGLVYKYVGQTSDSAPATGDVTEGEQHVIYSYTLDKQEETTPTVTETKGSVVVKYVDVNGNEIKDAENVVTDAVVKTTKTYATKSGEVVLSTRDEVTEHDVNYNAAEKKVDTITKDGKKYVFRGVYAVSDKFNNTIEETGKVKEGTTTVVYQYDYVIPVDPTKPNEGDNNPPKPEDKIPNDPQNRSYKDLGLLNEVKRDITYVYENGPKVGQEASAPVNQTARFTRTAEINSRTGEVIYTTDWTPEQKLAEVVSPKIDKYAVDKEKVAELPVTHESEDSSEVVKYRENPEIIEHDAAKDKKGSVVVKYVDAQGTEISEAVIVKDNVVVEKATTKVYADREETTYTATNEEYSTVASRKDVIEANGKKYSFRGVYEVSDKYNNVLEETGKVKEGTTTVVYQYDYVIPVDPTKPNEGEQNPPKPEDKIPNDPKGRTYKDLGLLTEVKRDITYVYENGPKAGQEASAPVNQSARFTRTAEINSRTGEVTYTTDWTPEQKLVEVVSPEIKDYTVDKAKVDELTVTHESKDSAVVVKYSQNKPNSVRDYAKDKKGTVVVKFVDINENFLADDVVTKNNVIVAEATTTTTGDKEETTYKATGEEYAVTAPETITVDGVTYRLKRVLPAGDKFKNTVEEKGLVKEGVTTIVYQYVMQIDAPKVEVPEFEGGVVPLDPPTVEIPELKIPEEPKPQPSPTPDPAPAPTPTPTPQPAPTPQRNETPKPPVPVAEDSGTSAVPNKPVPSNYNPDGDTYPAPPTEVTQLPNTGTESNAALAAFGFVGILTGLSIVLRKKDNE</sequence>
<feature type="compositionally biased region" description="Polar residues" evidence="5">
    <location>
        <begin position="1004"/>
        <end position="1019"/>
    </location>
</feature>
<dbReference type="Gene3D" id="2.60.40.4300">
    <property type="match status" value="2"/>
</dbReference>
<keyword evidence="6" id="KW-1133">Transmembrane helix</keyword>
<organism evidence="8 9">
    <name type="scientific">Streptococcus mitis</name>
    <dbReference type="NCBI Taxonomy" id="28037"/>
    <lineage>
        <taxon>Bacteria</taxon>
        <taxon>Bacillati</taxon>
        <taxon>Bacillota</taxon>
        <taxon>Bacilli</taxon>
        <taxon>Lactobacillales</taxon>
        <taxon>Streptococcaceae</taxon>
        <taxon>Streptococcus</taxon>
        <taxon>Streptococcus mitis group</taxon>
    </lineage>
</organism>
<evidence type="ECO:0000256" key="2">
    <source>
        <dbReference type="ARBA" id="ARBA00022525"/>
    </source>
</evidence>
<feature type="region of interest" description="Disordered" evidence="5">
    <location>
        <begin position="685"/>
        <end position="713"/>
    </location>
</feature>
<dbReference type="EMBL" id="RJOG01000003">
    <property type="protein sequence ID" value="RSJ07891.1"/>
    <property type="molecule type" value="Genomic_DNA"/>
</dbReference>
<evidence type="ECO:0000256" key="6">
    <source>
        <dbReference type="SAM" id="Phobius"/>
    </source>
</evidence>
<dbReference type="NCBIfam" id="NF043031">
    <property type="entry name" value="SIALI-17"/>
    <property type="match status" value="1"/>
</dbReference>
<feature type="region of interest" description="Disordered" evidence="5">
    <location>
        <begin position="437"/>
        <end position="467"/>
    </location>
</feature>
<keyword evidence="2" id="KW-0964">Secreted</keyword>
<comment type="caution">
    <text evidence="8">The sequence shown here is derived from an EMBL/GenBank/DDBJ whole genome shotgun (WGS) entry which is preliminary data.</text>
</comment>
<keyword evidence="4" id="KW-0572">Peptidoglycan-anchor</keyword>
<evidence type="ECO:0000256" key="5">
    <source>
        <dbReference type="SAM" id="MobiDB-lite"/>
    </source>
</evidence>
<evidence type="ECO:0000256" key="3">
    <source>
        <dbReference type="ARBA" id="ARBA00022729"/>
    </source>
</evidence>
<dbReference type="InterPro" id="IPR019931">
    <property type="entry name" value="LPXTG_anchor"/>
</dbReference>
<evidence type="ECO:0000256" key="4">
    <source>
        <dbReference type="ARBA" id="ARBA00023088"/>
    </source>
</evidence>
<accession>A0A428ECV3</accession>
<keyword evidence="6" id="KW-0812">Transmembrane</keyword>